<dbReference type="GO" id="GO:0005737">
    <property type="term" value="C:cytoplasm"/>
    <property type="evidence" value="ECO:0007669"/>
    <property type="project" value="TreeGrafter"/>
</dbReference>
<dbReference type="AlphaFoldDB" id="A0AA88KM44"/>
<dbReference type="InterPro" id="IPR027417">
    <property type="entry name" value="P-loop_NTPase"/>
</dbReference>
<proteinExistence type="predicted"/>
<keyword evidence="2" id="KW-0547">Nucleotide-binding</keyword>
<dbReference type="GO" id="GO:0003924">
    <property type="term" value="F:GTPase activity"/>
    <property type="evidence" value="ECO:0007669"/>
    <property type="project" value="InterPro"/>
</dbReference>
<evidence type="ECO:0000256" key="2">
    <source>
        <dbReference type="ARBA" id="ARBA00022741"/>
    </source>
</evidence>
<dbReference type="PANTHER" id="PTHR10218">
    <property type="entry name" value="GTP-BINDING PROTEIN ALPHA SUBUNIT"/>
    <property type="match status" value="1"/>
</dbReference>
<dbReference type="SUPFAM" id="SSF52540">
    <property type="entry name" value="P-loop containing nucleoside triphosphate hydrolases"/>
    <property type="match status" value="1"/>
</dbReference>
<reference evidence="6 7" key="1">
    <citation type="journal article" date="2018" name="BMC Genomics">
        <title>The genome of Naegleria lovaniensis, the basis for a comparative approach to unravel pathogenicity factors of the human pathogenic amoeba N. fowleri.</title>
        <authorList>
            <person name="Liechti N."/>
            <person name="Schurch N."/>
            <person name="Bruggmann R."/>
            <person name="Wittwer M."/>
        </authorList>
    </citation>
    <scope>NUCLEOTIDE SEQUENCE [LARGE SCALE GENOMIC DNA]</scope>
    <source>
        <strain evidence="6 7">ATCC 30569</strain>
    </source>
</reference>
<keyword evidence="1 5" id="KW-0479">Metal-binding</keyword>
<evidence type="ECO:0000256" key="3">
    <source>
        <dbReference type="ARBA" id="ARBA00023134"/>
    </source>
</evidence>
<dbReference type="GO" id="GO:0001664">
    <property type="term" value="F:G protein-coupled receptor binding"/>
    <property type="evidence" value="ECO:0007669"/>
    <property type="project" value="TreeGrafter"/>
</dbReference>
<evidence type="ECO:0000256" key="5">
    <source>
        <dbReference type="PIRSR" id="PIRSR601019-2"/>
    </source>
</evidence>
<evidence type="ECO:0000313" key="7">
    <source>
        <dbReference type="Proteomes" id="UP000816034"/>
    </source>
</evidence>
<keyword evidence="7" id="KW-1185">Reference proteome</keyword>
<protein>
    <submittedName>
        <fullName evidence="6">Uncharacterized protein</fullName>
    </submittedName>
</protein>
<name>A0AA88KM44_NAELO</name>
<dbReference type="GO" id="GO:0005834">
    <property type="term" value="C:heterotrimeric G-protein complex"/>
    <property type="evidence" value="ECO:0007669"/>
    <property type="project" value="TreeGrafter"/>
</dbReference>
<dbReference type="GO" id="GO:0005525">
    <property type="term" value="F:GTP binding"/>
    <property type="evidence" value="ECO:0007669"/>
    <property type="project" value="UniProtKB-KW"/>
</dbReference>
<sequence length="384" mass="45163">MGQRKTKHVHQSEEFQNSNKILLIGRRGIGKSTLCRSLNKFRVENGNDPLCSCEDFQSRLDNACDRIIQRLFQILMDDEIQLICKNTAFEGRHDLKDHLFDHDRQKFTSDHFVELWNKNNRLMREYLYTNLIDPYGEFENVDLFYHLMTLKQEFDPFQIISPPSAGIIEHQYSIMPNNSHVKILDVGVDRNERRQITPCLNNDVVVVFMASLPEFLNTNFYYDEGLDCMRESLEFYSQFLQRANLVAKLRTVLLLTKPDLFMKKCNQCFGSELPYTRPTANDIRTELKNIGTLRNWPRIIVNSIVSEYCNIFNKHYQGKFEYHIVNTLNQDEVLEVMKVILAGPSERHYISPCLFATQAEARLFMNINCFNDVTFKFIEEFSLN</sequence>
<dbReference type="RefSeq" id="XP_044550044.1">
    <property type="nucleotide sequence ID" value="XM_044692703.1"/>
</dbReference>
<keyword evidence="5" id="KW-0460">Magnesium</keyword>
<keyword evidence="3" id="KW-0342">GTP-binding</keyword>
<dbReference type="GeneID" id="68095655"/>
<dbReference type="InterPro" id="IPR011025">
    <property type="entry name" value="GproteinA_insert"/>
</dbReference>
<evidence type="ECO:0000256" key="1">
    <source>
        <dbReference type="ARBA" id="ARBA00022723"/>
    </source>
</evidence>
<feature type="binding site" evidence="5">
    <location>
        <position position="164"/>
    </location>
    <ligand>
        <name>Mg(2+)</name>
        <dbReference type="ChEBI" id="CHEBI:18420"/>
    </ligand>
</feature>
<keyword evidence="4" id="KW-0807">Transducer</keyword>
<dbReference type="GO" id="GO:0007188">
    <property type="term" value="P:adenylate cyclase-modulating G protein-coupled receptor signaling pathway"/>
    <property type="evidence" value="ECO:0007669"/>
    <property type="project" value="TreeGrafter"/>
</dbReference>
<gene>
    <name evidence="6" type="ORF">C9374_003200</name>
</gene>
<dbReference type="GO" id="GO:0046872">
    <property type="term" value="F:metal ion binding"/>
    <property type="evidence" value="ECO:0007669"/>
    <property type="project" value="UniProtKB-KW"/>
</dbReference>
<organism evidence="6 7">
    <name type="scientific">Naegleria lovaniensis</name>
    <name type="common">Amoeba</name>
    <dbReference type="NCBI Taxonomy" id="51637"/>
    <lineage>
        <taxon>Eukaryota</taxon>
        <taxon>Discoba</taxon>
        <taxon>Heterolobosea</taxon>
        <taxon>Tetramitia</taxon>
        <taxon>Eutetramitia</taxon>
        <taxon>Vahlkampfiidae</taxon>
        <taxon>Naegleria</taxon>
    </lineage>
</organism>
<dbReference type="InterPro" id="IPR001019">
    <property type="entry name" value="Gprotein_alpha_su"/>
</dbReference>
<dbReference type="Gene3D" id="3.40.50.300">
    <property type="entry name" value="P-loop containing nucleotide triphosphate hydrolases"/>
    <property type="match status" value="1"/>
</dbReference>
<dbReference type="PANTHER" id="PTHR10218:SF302">
    <property type="entry name" value="GUANINE NUCLEOTIDE-BINDING PROTEIN ALPHA-5 SUBUNIT"/>
    <property type="match status" value="1"/>
</dbReference>
<evidence type="ECO:0000256" key="4">
    <source>
        <dbReference type="ARBA" id="ARBA00023224"/>
    </source>
</evidence>
<dbReference type="EMBL" id="PYSW02000017">
    <property type="protein sequence ID" value="KAG2386051.1"/>
    <property type="molecule type" value="Genomic_DNA"/>
</dbReference>
<dbReference type="Proteomes" id="UP000816034">
    <property type="component" value="Unassembled WGS sequence"/>
</dbReference>
<dbReference type="Gene3D" id="1.10.400.10">
    <property type="entry name" value="GI Alpha 1, domain 2-like"/>
    <property type="match status" value="1"/>
</dbReference>
<dbReference type="GO" id="GO:0031683">
    <property type="term" value="F:G-protein beta/gamma-subunit complex binding"/>
    <property type="evidence" value="ECO:0007669"/>
    <property type="project" value="InterPro"/>
</dbReference>
<evidence type="ECO:0000313" key="6">
    <source>
        <dbReference type="EMBL" id="KAG2386051.1"/>
    </source>
</evidence>
<comment type="caution">
    <text evidence="6">The sequence shown here is derived from an EMBL/GenBank/DDBJ whole genome shotgun (WGS) entry which is preliminary data.</text>
</comment>
<dbReference type="Pfam" id="PF00503">
    <property type="entry name" value="G-alpha"/>
    <property type="match status" value="1"/>
</dbReference>
<accession>A0AA88KM44</accession>
<feature type="binding site" evidence="5">
    <location>
        <position position="32"/>
    </location>
    <ligand>
        <name>Mg(2+)</name>
        <dbReference type="ChEBI" id="CHEBI:18420"/>
    </ligand>
</feature>